<evidence type="ECO:0000256" key="1">
    <source>
        <dbReference type="ARBA" id="ARBA00001964"/>
    </source>
</evidence>
<dbReference type="InterPro" id="IPR001017">
    <property type="entry name" value="DH_E1"/>
</dbReference>
<dbReference type="InterPro" id="IPR050642">
    <property type="entry name" value="PDH_E1_Alpha_Subunit"/>
</dbReference>
<keyword evidence="3" id="KW-0786">Thiamine pyrophosphate</keyword>
<dbReference type="Pfam" id="PF00676">
    <property type="entry name" value="E1_dh"/>
    <property type="match status" value="1"/>
</dbReference>
<dbReference type="Gene3D" id="3.40.50.970">
    <property type="match status" value="1"/>
</dbReference>
<feature type="domain" description="Dehydrogenase E1 component" evidence="4">
    <location>
        <begin position="1"/>
        <end position="297"/>
    </location>
</feature>
<name>A0A6J7JDK9_9ZZZZ</name>
<gene>
    <name evidence="5" type="ORF">UFOPK3674_01848</name>
</gene>
<keyword evidence="2" id="KW-0560">Oxidoreductase</keyword>
<evidence type="ECO:0000313" key="5">
    <source>
        <dbReference type="EMBL" id="CAB4941290.1"/>
    </source>
</evidence>
<dbReference type="GO" id="GO:0004739">
    <property type="term" value="F:pyruvate dehydrogenase (acetyl-transferring) activity"/>
    <property type="evidence" value="ECO:0007669"/>
    <property type="project" value="TreeGrafter"/>
</dbReference>
<proteinExistence type="predicted"/>
<evidence type="ECO:0000259" key="4">
    <source>
        <dbReference type="Pfam" id="PF00676"/>
    </source>
</evidence>
<evidence type="ECO:0000256" key="3">
    <source>
        <dbReference type="ARBA" id="ARBA00023052"/>
    </source>
</evidence>
<dbReference type="GO" id="GO:0006086">
    <property type="term" value="P:pyruvate decarboxylation to acetyl-CoA"/>
    <property type="evidence" value="ECO:0007669"/>
    <property type="project" value="TreeGrafter"/>
</dbReference>
<organism evidence="5">
    <name type="scientific">freshwater metagenome</name>
    <dbReference type="NCBI Taxonomy" id="449393"/>
    <lineage>
        <taxon>unclassified sequences</taxon>
        <taxon>metagenomes</taxon>
        <taxon>ecological metagenomes</taxon>
    </lineage>
</organism>
<dbReference type="EMBL" id="CAFBMX010000010">
    <property type="protein sequence ID" value="CAB4941290.1"/>
    <property type="molecule type" value="Genomic_DNA"/>
</dbReference>
<evidence type="ECO:0000256" key="2">
    <source>
        <dbReference type="ARBA" id="ARBA00023002"/>
    </source>
</evidence>
<dbReference type="CDD" id="cd02000">
    <property type="entry name" value="TPP_E1_PDC_ADC_BCADC"/>
    <property type="match status" value="1"/>
</dbReference>
<protein>
    <submittedName>
        <fullName evidence="5">Unannotated protein</fullName>
    </submittedName>
</protein>
<dbReference type="PANTHER" id="PTHR11516:SF60">
    <property type="entry name" value="PYRUVATE DEHYDROGENASE E1 COMPONENT SUBUNIT ALPHA"/>
    <property type="match status" value="1"/>
</dbReference>
<sequence>MALIRAFETRVSELYRDGEIPGFVHTSLGQEAVAAGVCGALREDDYMATTHRGHGHVLAKGADVDGMMAELFGRATGLCGGKGGSMHVADPARGILGANAIVGAGMPLITGAGLSSKLLGQGRVAVAFFGEGAVNQGTFHEALNLCAIWDLPVIFACENNGYAEFSANADMTRVASVAGRTAAYGVHAETVDGNDVAAVHEATDRAVERCRSGEGPVVLELMTYRWHGHYEGDAQPYKPEAEAQEWRDRDPLILAERALVESGAATADELAAVRAAAEARIDAATEAARQAPDPAPEEAFAHVFAG</sequence>
<dbReference type="InterPro" id="IPR029061">
    <property type="entry name" value="THDP-binding"/>
</dbReference>
<dbReference type="PANTHER" id="PTHR11516">
    <property type="entry name" value="PYRUVATE DEHYDROGENASE E1 COMPONENT, ALPHA SUBUNIT BACTERIAL AND ORGANELLAR"/>
    <property type="match status" value="1"/>
</dbReference>
<accession>A0A6J7JDK9</accession>
<dbReference type="SUPFAM" id="SSF52518">
    <property type="entry name" value="Thiamin diphosphate-binding fold (THDP-binding)"/>
    <property type="match status" value="1"/>
</dbReference>
<dbReference type="AlphaFoldDB" id="A0A6J7JDK9"/>
<reference evidence="5" key="1">
    <citation type="submission" date="2020-05" db="EMBL/GenBank/DDBJ databases">
        <authorList>
            <person name="Chiriac C."/>
            <person name="Salcher M."/>
            <person name="Ghai R."/>
            <person name="Kavagutti S V."/>
        </authorList>
    </citation>
    <scope>NUCLEOTIDE SEQUENCE</scope>
</reference>
<comment type="cofactor">
    <cofactor evidence="1">
        <name>thiamine diphosphate</name>
        <dbReference type="ChEBI" id="CHEBI:58937"/>
    </cofactor>
</comment>